<evidence type="ECO:0000313" key="2">
    <source>
        <dbReference type="EMBL" id="TQE21958.1"/>
    </source>
</evidence>
<feature type="domain" description="VTC" evidence="1">
    <location>
        <begin position="70"/>
        <end position="254"/>
    </location>
</feature>
<proteinExistence type="predicted"/>
<name>A0AAE9AXD5_9ACTN</name>
<accession>A0AAE9AXD5</accession>
<dbReference type="Pfam" id="PF09359">
    <property type="entry name" value="VTC"/>
    <property type="match status" value="1"/>
</dbReference>
<comment type="caution">
    <text evidence="2">The sequence shown here is derived from an EMBL/GenBank/DDBJ whole genome shotgun (WGS) entry which is preliminary data.</text>
</comment>
<dbReference type="Proteomes" id="UP000318720">
    <property type="component" value="Unassembled WGS sequence"/>
</dbReference>
<dbReference type="AlphaFoldDB" id="A0AAE9AXD5"/>
<organism evidence="2 3">
    <name type="scientific">Streptomyces ipomoeae</name>
    <dbReference type="NCBI Taxonomy" id="103232"/>
    <lineage>
        <taxon>Bacteria</taxon>
        <taxon>Bacillati</taxon>
        <taxon>Actinomycetota</taxon>
        <taxon>Actinomycetes</taxon>
        <taxon>Kitasatosporales</taxon>
        <taxon>Streptomycetaceae</taxon>
        <taxon>Streptomyces</taxon>
    </lineage>
</organism>
<reference evidence="2 3" key="1">
    <citation type="submission" date="2019-03" db="EMBL/GenBank/DDBJ databases">
        <title>Comparative genomic analyses of the sweetpotato soil rot pathogen, Streptomyces ipomoeae.</title>
        <authorList>
            <person name="Ruschel Soares N."/>
            <person name="Badger J.H."/>
            <person name="Huguet-Tapia J.C."/>
            <person name="Clark C.A."/>
            <person name="Pettis G.S."/>
        </authorList>
    </citation>
    <scope>NUCLEOTIDE SEQUENCE [LARGE SCALE GENOMIC DNA]</scope>
    <source>
        <strain evidence="2 3">88-35</strain>
    </source>
</reference>
<dbReference type="RefSeq" id="WP_141585339.1">
    <property type="nucleotide sequence ID" value="NZ_SPAZ01000287.1"/>
</dbReference>
<protein>
    <submittedName>
        <fullName evidence="2">VTC domain-containing protein</fullName>
    </submittedName>
</protein>
<dbReference type="SUPFAM" id="SSF55154">
    <property type="entry name" value="CYTH-like phosphatases"/>
    <property type="match status" value="1"/>
</dbReference>
<dbReference type="InterPro" id="IPR033469">
    <property type="entry name" value="CYTH-like_dom_sf"/>
</dbReference>
<evidence type="ECO:0000313" key="3">
    <source>
        <dbReference type="Proteomes" id="UP000318720"/>
    </source>
</evidence>
<sequence>MTAVDHSVAPVLRALRPIGLDELVARAELLTRVDRKYMLPATELPFVIGGLDGGGTSRSSGVEPGGVQVLEVDGQRQFAYRSVYFDTPDMDGYLGAARRRRRRFKLRVRTYLPSSPEGEARHYFEVKTRGPRGTTVKQRIPYAGDLWRLDAEARAYADEMLDAAGIDSRGFRLVPTLTTRYRRTTLFLPDSGSRVTVDTDLTWALPDGTELRTPERTIVETKAGRAGSSADRLLWSLKHRPCPVSKYGTGLAALRPDLPANRWLPVLRRHFPTAPALNGSPA</sequence>
<dbReference type="EMBL" id="SPAZ01000287">
    <property type="protein sequence ID" value="TQE21958.1"/>
    <property type="molecule type" value="Genomic_DNA"/>
</dbReference>
<dbReference type="Gene3D" id="3.20.100.30">
    <property type="entry name" value="VTC, catalytic tunnel domain"/>
    <property type="match status" value="1"/>
</dbReference>
<evidence type="ECO:0000259" key="1">
    <source>
        <dbReference type="Pfam" id="PF09359"/>
    </source>
</evidence>
<gene>
    <name evidence="2" type="ORF">Sipo8835_36790</name>
</gene>
<dbReference type="InterPro" id="IPR042267">
    <property type="entry name" value="VTC_sf"/>
</dbReference>
<dbReference type="GO" id="GO:0006799">
    <property type="term" value="P:polyphosphate biosynthetic process"/>
    <property type="evidence" value="ECO:0007669"/>
    <property type="project" value="UniProtKB-ARBA"/>
</dbReference>
<dbReference type="InterPro" id="IPR018966">
    <property type="entry name" value="VTC_domain"/>
</dbReference>